<dbReference type="AlphaFoldDB" id="A0A3P7NQC2"/>
<evidence type="ECO:0000313" key="2">
    <source>
        <dbReference type="Proteomes" id="UP000281553"/>
    </source>
</evidence>
<evidence type="ECO:0000313" key="1">
    <source>
        <dbReference type="EMBL" id="VDN37938.1"/>
    </source>
</evidence>
<sequence length="55" mass="6032">MDDSTTQLMPAIRHDLDLGNLDIPAFEAMVKSLSCAKPDEITLRQLDVSTGLCIK</sequence>
<name>A0A3P7NQC2_DIBLA</name>
<accession>A0A3P7NQC2</accession>
<dbReference type="EMBL" id="UYRU01092057">
    <property type="protein sequence ID" value="VDN37938.1"/>
    <property type="molecule type" value="Genomic_DNA"/>
</dbReference>
<proteinExistence type="predicted"/>
<gene>
    <name evidence="1" type="ORF">DILT_LOCUS17474</name>
</gene>
<dbReference type="Proteomes" id="UP000281553">
    <property type="component" value="Unassembled WGS sequence"/>
</dbReference>
<keyword evidence="2" id="KW-1185">Reference proteome</keyword>
<protein>
    <submittedName>
        <fullName evidence="1">Uncharacterized protein</fullName>
    </submittedName>
</protein>
<reference evidence="1 2" key="1">
    <citation type="submission" date="2018-11" db="EMBL/GenBank/DDBJ databases">
        <authorList>
            <consortium name="Pathogen Informatics"/>
        </authorList>
    </citation>
    <scope>NUCLEOTIDE SEQUENCE [LARGE SCALE GENOMIC DNA]</scope>
</reference>
<organism evidence="1 2">
    <name type="scientific">Dibothriocephalus latus</name>
    <name type="common">Fish tapeworm</name>
    <name type="synonym">Diphyllobothrium latum</name>
    <dbReference type="NCBI Taxonomy" id="60516"/>
    <lineage>
        <taxon>Eukaryota</taxon>
        <taxon>Metazoa</taxon>
        <taxon>Spiralia</taxon>
        <taxon>Lophotrochozoa</taxon>
        <taxon>Platyhelminthes</taxon>
        <taxon>Cestoda</taxon>
        <taxon>Eucestoda</taxon>
        <taxon>Diphyllobothriidea</taxon>
        <taxon>Diphyllobothriidae</taxon>
        <taxon>Dibothriocephalus</taxon>
    </lineage>
</organism>